<dbReference type="SUPFAM" id="SSF48452">
    <property type="entry name" value="TPR-like"/>
    <property type="match status" value="1"/>
</dbReference>
<evidence type="ECO:0008006" key="3">
    <source>
        <dbReference type="Google" id="ProtNLM"/>
    </source>
</evidence>
<gene>
    <name evidence="1" type="ORF">A4H97_24085</name>
</gene>
<dbReference type="EMBL" id="LVXG01000007">
    <property type="protein sequence ID" value="OQP52784.1"/>
    <property type="molecule type" value="Genomic_DNA"/>
</dbReference>
<evidence type="ECO:0000313" key="2">
    <source>
        <dbReference type="Proteomes" id="UP000192610"/>
    </source>
</evidence>
<name>A0A1V9F340_9BACT</name>
<dbReference type="Proteomes" id="UP000192610">
    <property type="component" value="Unassembled WGS sequence"/>
</dbReference>
<dbReference type="Gene3D" id="1.25.40.390">
    <property type="match status" value="1"/>
</dbReference>
<protein>
    <recommendedName>
        <fullName evidence="3">SusD/RagB family nutrient-binding outer membrane lipoprotein</fullName>
    </recommendedName>
</protein>
<proteinExistence type="predicted"/>
<organism evidence="1 2">
    <name type="scientific">Niastella yeongjuensis</name>
    <dbReference type="NCBI Taxonomy" id="354355"/>
    <lineage>
        <taxon>Bacteria</taxon>
        <taxon>Pseudomonadati</taxon>
        <taxon>Bacteroidota</taxon>
        <taxon>Chitinophagia</taxon>
        <taxon>Chitinophagales</taxon>
        <taxon>Chitinophagaceae</taxon>
        <taxon>Niastella</taxon>
    </lineage>
</organism>
<dbReference type="RefSeq" id="WP_081197879.1">
    <property type="nucleotide sequence ID" value="NZ_FOCZ01000009.1"/>
</dbReference>
<sequence>MTKHIITAFIIIAAISASSCKKSVDGFNTDPNNPLDADAITMLTGVEVGNMGNQEGELARLAGMWCGYFTGEQQQYQAFYQYLIIARNYDDSWQRVFSGVLKNDRLMKQKAYAVNNMRLVGVAQVIEANAMGTATALWGDIPFKQAANDEYPNPEYDAQADVYGYIQSLLDSAIQNLASTSFIDFSAQDIHFAGSNTKWAQTAWTLKARYYLQTKQYPQALAAAAKGISTAANNWIAPHTAAGKGSNNLYYQFFALDRTTWLTATNAFAVSLLNATNTSYRGNSKTVEKSRYNYLYSSATNPNYTTNGFYWQTASFPLATYAENLLILAEADARVNGFTAGLTRLNAFRTYMNTGGYIGASYLTAGNFKYDQYAAADFAAGGIENGGASPILQDRALLREILEERYITFIGQIEGYNDVRRTFAETDIRVPVQPNTGAQIPKRFLYPQVEVDLNTSTPNPIPSLFTVTPVNQ</sequence>
<keyword evidence="2" id="KW-1185">Reference proteome</keyword>
<reference evidence="2" key="1">
    <citation type="submission" date="2016-04" db="EMBL/GenBank/DDBJ databases">
        <authorList>
            <person name="Chen L."/>
            <person name="Zhuang W."/>
            <person name="Wang G."/>
        </authorList>
    </citation>
    <scope>NUCLEOTIDE SEQUENCE [LARGE SCALE GENOMIC DNA]</scope>
    <source>
        <strain evidence="2">17621</strain>
    </source>
</reference>
<accession>A0A1V9F340</accession>
<dbReference type="OrthoDB" id="725917at2"/>
<dbReference type="AlphaFoldDB" id="A0A1V9F340"/>
<dbReference type="InterPro" id="IPR041662">
    <property type="entry name" value="SusD-like_2"/>
</dbReference>
<dbReference type="STRING" id="354355.SAMN05660816_04705"/>
<evidence type="ECO:0000313" key="1">
    <source>
        <dbReference type="EMBL" id="OQP52784.1"/>
    </source>
</evidence>
<dbReference type="Pfam" id="PF12771">
    <property type="entry name" value="SusD-like_2"/>
    <property type="match status" value="1"/>
</dbReference>
<dbReference type="PROSITE" id="PS51257">
    <property type="entry name" value="PROKAR_LIPOPROTEIN"/>
    <property type="match status" value="1"/>
</dbReference>
<comment type="caution">
    <text evidence="1">The sequence shown here is derived from an EMBL/GenBank/DDBJ whole genome shotgun (WGS) entry which is preliminary data.</text>
</comment>
<dbReference type="InterPro" id="IPR011990">
    <property type="entry name" value="TPR-like_helical_dom_sf"/>
</dbReference>